<name>A0A2W5F4I5_9SPHI</name>
<organism evidence="2 3">
    <name type="scientific">Pseudopedobacter saltans</name>
    <dbReference type="NCBI Taxonomy" id="151895"/>
    <lineage>
        <taxon>Bacteria</taxon>
        <taxon>Pseudomonadati</taxon>
        <taxon>Bacteroidota</taxon>
        <taxon>Sphingobacteriia</taxon>
        <taxon>Sphingobacteriales</taxon>
        <taxon>Sphingobacteriaceae</taxon>
        <taxon>Pseudopedobacter</taxon>
    </lineage>
</organism>
<dbReference type="Pfam" id="PF18962">
    <property type="entry name" value="Por_Secre_tail"/>
    <property type="match status" value="1"/>
</dbReference>
<dbReference type="EMBL" id="QFOI01000045">
    <property type="protein sequence ID" value="PZP51015.1"/>
    <property type="molecule type" value="Genomic_DNA"/>
</dbReference>
<accession>A0A2W5F4I5</accession>
<reference evidence="2 3" key="1">
    <citation type="submission" date="2017-11" db="EMBL/GenBank/DDBJ databases">
        <title>Infants hospitalized years apart are colonized by the same room-sourced microbial strains.</title>
        <authorList>
            <person name="Brooks B."/>
            <person name="Olm M.R."/>
            <person name="Firek B.A."/>
            <person name="Baker R."/>
            <person name="Thomas B.C."/>
            <person name="Morowitz M.J."/>
            <person name="Banfield J.F."/>
        </authorList>
    </citation>
    <scope>NUCLEOTIDE SEQUENCE [LARGE SCALE GENOMIC DNA]</scope>
    <source>
        <strain evidence="2">S2_009_000_R2_76</strain>
    </source>
</reference>
<evidence type="ECO:0000313" key="3">
    <source>
        <dbReference type="Proteomes" id="UP000249645"/>
    </source>
</evidence>
<dbReference type="AlphaFoldDB" id="A0A2W5F4I5"/>
<feature type="domain" description="Secretion system C-terminal sorting" evidence="1">
    <location>
        <begin position="2"/>
        <end position="51"/>
    </location>
</feature>
<proteinExistence type="predicted"/>
<dbReference type="InterPro" id="IPR026444">
    <property type="entry name" value="Secre_tail"/>
</dbReference>
<evidence type="ECO:0000313" key="2">
    <source>
        <dbReference type="EMBL" id="PZP51015.1"/>
    </source>
</evidence>
<dbReference type="Proteomes" id="UP000249645">
    <property type="component" value="Unassembled WGS sequence"/>
</dbReference>
<comment type="caution">
    <text evidence="2">The sequence shown here is derived from an EMBL/GenBank/DDBJ whole genome shotgun (WGS) entry which is preliminary data.</text>
</comment>
<protein>
    <recommendedName>
        <fullName evidence="1">Secretion system C-terminal sorting domain-containing protein</fullName>
    </recommendedName>
</protein>
<sequence>MLVDINGTVVKTFTIPVNTSTYSLNMSGITKGIYFVKIISSPHTYSAKLAVE</sequence>
<gene>
    <name evidence="2" type="ORF">DI598_04215</name>
</gene>
<evidence type="ECO:0000259" key="1">
    <source>
        <dbReference type="Pfam" id="PF18962"/>
    </source>
</evidence>
<dbReference type="NCBIfam" id="TIGR04183">
    <property type="entry name" value="Por_Secre_tail"/>
    <property type="match status" value="1"/>
</dbReference>